<keyword evidence="3" id="KW-1185">Reference proteome</keyword>
<evidence type="ECO:0000313" key="3">
    <source>
        <dbReference type="Proteomes" id="UP001519310"/>
    </source>
</evidence>
<sequence length="148" mass="15524">MSFDTEWAQHKAAVLAQQPSPAMRLNHAPTDGGVPGSPAGSLVAGAASINGNANLLIEIAALLHEGRPDGEASTMARAPRAHADVSAEVLRFARFADDQFKDTVNLLAALATRLKTAGTDFAQVDDDTARSFLSDLLASGRYVQPEAK</sequence>
<feature type="region of interest" description="Disordered" evidence="1">
    <location>
        <begin position="18"/>
        <end position="37"/>
    </location>
</feature>
<protein>
    <submittedName>
        <fullName evidence="2">Uncharacterized protein</fullName>
    </submittedName>
</protein>
<comment type="caution">
    <text evidence="2">The sequence shown here is derived from an EMBL/GenBank/DDBJ whole genome shotgun (WGS) entry which is preliminary data.</text>
</comment>
<evidence type="ECO:0000313" key="2">
    <source>
        <dbReference type="EMBL" id="MBP2038717.1"/>
    </source>
</evidence>
<dbReference type="Proteomes" id="UP001519310">
    <property type="component" value="Unassembled WGS sequence"/>
</dbReference>
<proteinExistence type="predicted"/>
<reference evidence="2 3" key="1">
    <citation type="submission" date="2021-03" db="EMBL/GenBank/DDBJ databases">
        <title>Genomic Encyclopedia of Type Strains, Phase IV (KMG-IV): sequencing the most valuable type-strain genomes for metagenomic binning, comparative biology and taxonomic classification.</title>
        <authorList>
            <person name="Goeker M."/>
        </authorList>
    </citation>
    <scope>NUCLEOTIDE SEQUENCE [LARGE SCALE GENOMIC DNA]</scope>
    <source>
        <strain evidence="2 3">DSM 40526</strain>
    </source>
</reference>
<name>A0ABS4L9C4_STRAV</name>
<dbReference type="RefSeq" id="WP_229920544.1">
    <property type="nucleotide sequence ID" value="NZ_BMVL01000007.1"/>
</dbReference>
<organism evidence="2 3">
    <name type="scientific">Streptomyces avidinii</name>
    <dbReference type="NCBI Taxonomy" id="1895"/>
    <lineage>
        <taxon>Bacteria</taxon>
        <taxon>Bacillati</taxon>
        <taxon>Actinomycetota</taxon>
        <taxon>Actinomycetes</taxon>
        <taxon>Kitasatosporales</taxon>
        <taxon>Streptomycetaceae</taxon>
        <taxon>Streptomyces</taxon>
    </lineage>
</organism>
<accession>A0ABS4L9C4</accession>
<gene>
    <name evidence="2" type="ORF">J2Z77_004530</name>
</gene>
<evidence type="ECO:0000256" key="1">
    <source>
        <dbReference type="SAM" id="MobiDB-lite"/>
    </source>
</evidence>
<dbReference type="EMBL" id="JAGGLQ010000009">
    <property type="protein sequence ID" value="MBP2038717.1"/>
    <property type="molecule type" value="Genomic_DNA"/>
</dbReference>